<dbReference type="Proteomes" id="UP000322159">
    <property type="component" value="Chromosome"/>
</dbReference>
<dbReference type="PANTHER" id="PTHR11063">
    <property type="entry name" value="GLUTAMATE SEMIALDEHYDE DEHYDROGENASE"/>
    <property type="match status" value="1"/>
</dbReference>
<evidence type="ECO:0000259" key="8">
    <source>
        <dbReference type="Pfam" id="PF00171"/>
    </source>
</evidence>
<evidence type="ECO:0000256" key="2">
    <source>
        <dbReference type="ARBA" id="ARBA00022605"/>
    </source>
</evidence>
<dbReference type="InterPro" id="IPR020593">
    <property type="entry name" value="G-glutamylP_reductase_CS"/>
</dbReference>
<name>A0A5C1Y8N8_9MICO</name>
<dbReference type="UniPathway" id="UPA00098">
    <property type="reaction ID" value="UER00360"/>
</dbReference>
<dbReference type="InterPro" id="IPR016161">
    <property type="entry name" value="Ald_DH/histidinol_DH"/>
</dbReference>
<dbReference type="KEGG" id="lyk:FLP23_06790"/>
<dbReference type="PIRSF" id="PIRSF000151">
    <property type="entry name" value="GPR"/>
    <property type="match status" value="1"/>
</dbReference>
<dbReference type="GO" id="GO:0055129">
    <property type="term" value="P:L-proline biosynthetic process"/>
    <property type="evidence" value="ECO:0007669"/>
    <property type="project" value="UniProtKB-UniRule"/>
</dbReference>
<dbReference type="Pfam" id="PF00171">
    <property type="entry name" value="Aldedh"/>
    <property type="match status" value="1"/>
</dbReference>
<dbReference type="InterPro" id="IPR016163">
    <property type="entry name" value="Ald_DH_C"/>
</dbReference>
<comment type="catalytic activity">
    <reaction evidence="6 7">
        <text>L-glutamate 5-semialdehyde + phosphate + NADP(+) = L-glutamyl 5-phosphate + NADPH + H(+)</text>
        <dbReference type="Rhea" id="RHEA:19541"/>
        <dbReference type="ChEBI" id="CHEBI:15378"/>
        <dbReference type="ChEBI" id="CHEBI:43474"/>
        <dbReference type="ChEBI" id="CHEBI:57783"/>
        <dbReference type="ChEBI" id="CHEBI:58066"/>
        <dbReference type="ChEBI" id="CHEBI:58274"/>
        <dbReference type="ChEBI" id="CHEBI:58349"/>
        <dbReference type="EC" id="1.2.1.41"/>
    </reaction>
</comment>
<dbReference type="InterPro" id="IPR016162">
    <property type="entry name" value="Ald_DH_N"/>
</dbReference>
<evidence type="ECO:0000256" key="7">
    <source>
        <dbReference type="HAMAP-Rule" id="MF_00412"/>
    </source>
</evidence>
<dbReference type="Gene3D" id="3.40.605.10">
    <property type="entry name" value="Aldehyde Dehydrogenase, Chain A, domain 1"/>
    <property type="match status" value="1"/>
</dbReference>
<dbReference type="InterPro" id="IPR000965">
    <property type="entry name" value="GPR_dom"/>
</dbReference>
<feature type="domain" description="Aldehyde dehydrogenase" evidence="8">
    <location>
        <begin position="9"/>
        <end position="290"/>
    </location>
</feature>
<evidence type="ECO:0000256" key="4">
    <source>
        <dbReference type="ARBA" id="ARBA00022857"/>
    </source>
</evidence>
<dbReference type="FunFam" id="3.40.309.10:FF:000006">
    <property type="entry name" value="Gamma-glutamyl phosphate reductase"/>
    <property type="match status" value="1"/>
</dbReference>
<dbReference type="EMBL" id="CP043504">
    <property type="protein sequence ID" value="QEO09738.1"/>
    <property type="molecule type" value="Genomic_DNA"/>
</dbReference>
<organism evidence="9 10">
    <name type="scientific">Protaetiibacter larvae</name>
    <dbReference type="NCBI Taxonomy" id="2592654"/>
    <lineage>
        <taxon>Bacteria</taxon>
        <taxon>Bacillati</taxon>
        <taxon>Actinomycetota</taxon>
        <taxon>Actinomycetes</taxon>
        <taxon>Micrococcales</taxon>
        <taxon>Microbacteriaceae</taxon>
        <taxon>Protaetiibacter</taxon>
    </lineage>
</organism>
<dbReference type="CDD" id="cd07079">
    <property type="entry name" value="ALDH_F18-19_ProA-GPR"/>
    <property type="match status" value="1"/>
</dbReference>
<evidence type="ECO:0000256" key="1">
    <source>
        <dbReference type="ARBA" id="ARBA00004985"/>
    </source>
</evidence>
<evidence type="ECO:0000256" key="3">
    <source>
        <dbReference type="ARBA" id="ARBA00022650"/>
    </source>
</evidence>
<protein>
    <recommendedName>
        <fullName evidence="7">Gamma-glutamyl phosphate reductase</fullName>
        <shortName evidence="7">GPR</shortName>
        <ecNumber evidence="7">1.2.1.41</ecNumber>
    </recommendedName>
    <alternativeName>
        <fullName evidence="7">Glutamate-5-semialdehyde dehydrogenase</fullName>
    </alternativeName>
    <alternativeName>
        <fullName evidence="7">Glutamyl-gamma-semialdehyde dehydrogenase</fullName>
        <shortName evidence="7">GSA dehydrogenase</shortName>
    </alternativeName>
</protein>
<dbReference type="GO" id="GO:0050661">
    <property type="term" value="F:NADP binding"/>
    <property type="evidence" value="ECO:0007669"/>
    <property type="project" value="InterPro"/>
</dbReference>
<evidence type="ECO:0000256" key="5">
    <source>
        <dbReference type="ARBA" id="ARBA00023002"/>
    </source>
</evidence>
<keyword evidence="10" id="KW-1185">Reference proteome</keyword>
<dbReference type="OrthoDB" id="9809970at2"/>
<reference evidence="9 10" key="1">
    <citation type="submission" date="2019-09" db="EMBL/GenBank/DDBJ databases">
        <title>Genome sequencing of strain KACC 19322.</title>
        <authorList>
            <person name="Heo J."/>
            <person name="Kim S.-J."/>
            <person name="Kim J.-S."/>
            <person name="Hong S.-B."/>
            <person name="Kwon S.-W."/>
        </authorList>
    </citation>
    <scope>NUCLEOTIDE SEQUENCE [LARGE SCALE GENOMIC DNA]</scope>
    <source>
        <strain evidence="9 10">KACC 19322</strain>
    </source>
</reference>
<comment type="subcellular location">
    <subcellularLocation>
        <location evidence="7">Cytoplasm</location>
    </subcellularLocation>
</comment>
<dbReference type="HAMAP" id="MF_00412">
    <property type="entry name" value="ProA"/>
    <property type="match status" value="1"/>
</dbReference>
<evidence type="ECO:0000313" key="10">
    <source>
        <dbReference type="Proteomes" id="UP000322159"/>
    </source>
</evidence>
<dbReference type="Gene3D" id="3.40.309.10">
    <property type="entry name" value="Aldehyde Dehydrogenase, Chain A, domain 2"/>
    <property type="match status" value="1"/>
</dbReference>
<dbReference type="InterPro" id="IPR015590">
    <property type="entry name" value="Aldehyde_DH_dom"/>
</dbReference>
<dbReference type="GO" id="GO:0005737">
    <property type="term" value="C:cytoplasm"/>
    <property type="evidence" value="ECO:0007669"/>
    <property type="project" value="UniProtKB-SubCell"/>
</dbReference>
<evidence type="ECO:0000256" key="6">
    <source>
        <dbReference type="ARBA" id="ARBA00049024"/>
    </source>
</evidence>
<gene>
    <name evidence="7" type="primary">proA</name>
    <name evidence="9" type="ORF">FLP23_06790</name>
</gene>
<dbReference type="SUPFAM" id="SSF53720">
    <property type="entry name" value="ALDH-like"/>
    <property type="match status" value="1"/>
</dbReference>
<dbReference type="PROSITE" id="PS01223">
    <property type="entry name" value="PROA"/>
    <property type="match status" value="1"/>
</dbReference>
<dbReference type="EC" id="1.2.1.41" evidence="7"/>
<proteinExistence type="inferred from homology"/>
<dbReference type="PANTHER" id="PTHR11063:SF8">
    <property type="entry name" value="DELTA-1-PYRROLINE-5-CARBOXYLATE SYNTHASE"/>
    <property type="match status" value="1"/>
</dbReference>
<keyword evidence="5 7" id="KW-0560">Oxidoreductase</keyword>
<comment type="similarity">
    <text evidence="7">Belongs to the gamma-glutamyl phosphate reductase family.</text>
</comment>
<keyword evidence="4 7" id="KW-0521">NADP</keyword>
<comment type="function">
    <text evidence="7">Catalyzes the NADPH-dependent reduction of L-glutamate 5-phosphate into L-glutamate 5-semialdehyde and phosphate. The product spontaneously undergoes cyclization to form 1-pyrroline-5-carboxylate.</text>
</comment>
<sequence length="421" mass="44366">MADTVTALSLDDKLRAARTASLALAQASTAQKNAGLEAIAQAVETGAERILPANELDLANGRENGLSTGLQDRLRLDEARLAGLAAATRDIIALPDPVGGVVRGSTLPNGLQLTQVRVPFGVVGAIYEARPNVTIDIAALALKSGNAVVLRGGSAAENTNRELVALIQDALASVGLPADAVQTIDEFGREGATQLMQARGLVDVLIPRGSAQLIDTVVRESKVPVIETGAGVVHLYLDASADVEMATEIAVNSKVQRPSVCNALETLLVDASSAERLLPPVLSALRENGVTLHADERTRALFPDAVPVTDEDYATEHMSLDLSVKVVDDLDEALEHIRSYSTHHTESIVTNDMARANRFLAEVDSAVVMVNASTRFTDGGEFGFGAEVGISTQKLHARGPMGLPELTSTKWIVRGEGQVRG</sequence>
<dbReference type="AlphaFoldDB" id="A0A5C1Y8N8"/>
<dbReference type="InterPro" id="IPR012134">
    <property type="entry name" value="Glu-5-SA_DH"/>
</dbReference>
<keyword evidence="7" id="KW-0963">Cytoplasm</keyword>
<keyword evidence="3 7" id="KW-0641">Proline biosynthesis</keyword>
<accession>A0A5C1Y8N8</accession>
<comment type="pathway">
    <text evidence="1 7">Amino-acid biosynthesis; L-proline biosynthesis; L-glutamate 5-semialdehyde from L-glutamate: step 2/2.</text>
</comment>
<dbReference type="GO" id="GO:0004350">
    <property type="term" value="F:glutamate-5-semialdehyde dehydrogenase activity"/>
    <property type="evidence" value="ECO:0007669"/>
    <property type="project" value="UniProtKB-UniRule"/>
</dbReference>
<dbReference type="RefSeq" id="WP_149325158.1">
    <property type="nucleotide sequence ID" value="NZ_CP043504.1"/>
</dbReference>
<evidence type="ECO:0000313" key="9">
    <source>
        <dbReference type="EMBL" id="QEO09738.1"/>
    </source>
</evidence>
<keyword evidence="2 7" id="KW-0028">Amino-acid biosynthesis</keyword>
<dbReference type="NCBIfam" id="NF001221">
    <property type="entry name" value="PRK00197.1"/>
    <property type="match status" value="1"/>
</dbReference>
<dbReference type="NCBIfam" id="TIGR00407">
    <property type="entry name" value="proA"/>
    <property type="match status" value="1"/>
</dbReference>